<feature type="domain" description="Capsule synthesis protein CapA" evidence="2">
    <location>
        <begin position="1"/>
        <end position="213"/>
    </location>
</feature>
<dbReference type="Pfam" id="PF09587">
    <property type="entry name" value="PGA_cap"/>
    <property type="match status" value="1"/>
</dbReference>
<organism evidence="3">
    <name type="scientific">freshwater metagenome</name>
    <dbReference type="NCBI Taxonomy" id="449393"/>
    <lineage>
        <taxon>unclassified sequences</taxon>
        <taxon>metagenomes</taxon>
        <taxon>ecological metagenomes</taxon>
    </lineage>
</organism>
<name>A0A094S5P7_9ZZZZ</name>
<dbReference type="PANTHER" id="PTHR33393:SF13">
    <property type="entry name" value="PGA BIOSYNTHESIS PROTEIN CAPA"/>
    <property type="match status" value="1"/>
</dbReference>
<dbReference type="Gene3D" id="3.60.21.10">
    <property type="match status" value="1"/>
</dbReference>
<comment type="caution">
    <text evidence="3">The sequence shown here is derived from an EMBL/GenBank/DDBJ whole genome shotgun (WGS) entry which is preliminary data.</text>
</comment>
<dbReference type="SUPFAM" id="SSF56300">
    <property type="entry name" value="Metallo-dependent phosphatases"/>
    <property type="match status" value="1"/>
</dbReference>
<dbReference type="InterPro" id="IPR019079">
    <property type="entry name" value="Capsule_synth_CapA"/>
</dbReference>
<evidence type="ECO:0000259" key="2">
    <source>
        <dbReference type="SMART" id="SM00854"/>
    </source>
</evidence>
<accession>A0A094S5P7</accession>
<dbReference type="AlphaFoldDB" id="A0A094S5P7"/>
<dbReference type="CDD" id="cd07381">
    <property type="entry name" value="MPP_CapA"/>
    <property type="match status" value="1"/>
</dbReference>
<protein>
    <recommendedName>
        <fullName evidence="2">Capsule synthesis protein CapA domain-containing protein</fullName>
    </recommendedName>
</protein>
<dbReference type="EMBL" id="JNSL01000197">
    <property type="protein sequence ID" value="KGA13203.1"/>
    <property type="molecule type" value="Genomic_DNA"/>
</dbReference>
<evidence type="ECO:0000256" key="1">
    <source>
        <dbReference type="ARBA" id="ARBA00005662"/>
    </source>
</evidence>
<gene>
    <name evidence="3" type="ORF">GM51_20395</name>
</gene>
<evidence type="ECO:0000313" key="3">
    <source>
        <dbReference type="EMBL" id="KGA13203.1"/>
    </source>
</evidence>
<proteinExistence type="inferred from homology"/>
<comment type="similarity">
    <text evidence="1">Belongs to the CapA family.</text>
</comment>
<sequence length="309" mass="33359">MFGDVAELLTSADLAICHLESPIAPPGAELVSYPKYQVPSQIIPAIADAGYDACSTASEHVFDGGSEAINATVTAFESLGIMQSGMARTPDEIKPLPTQVGDVVVAHLSYTLRYDSSPAIGEEWRSALIDIPRILADAREARTLGAHAVVLSMHWGNEDSAVPTEQQRQWAEELTASGQIDLIVGAHSHVLQPIEQINGVWVMFGLGNFLTNMPTKASRPDEGQDGVIVTITMTRTSDNRVSVSQPLVYPTWVDKNADYTIRNLSVDLAPASAVEAGMASSRWSAELASLRRTRRILGDQYLVPGSYLK</sequence>
<dbReference type="InterPro" id="IPR029052">
    <property type="entry name" value="Metallo-depent_PP-like"/>
</dbReference>
<reference evidence="3" key="1">
    <citation type="submission" date="2014-06" db="EMBL/GenBank/DDBJ databases">
        <title>Key roles for freshwater Actinobacteria revealed by deep metagenomic sequencing.</title>
        <authorList>
            <person name="Ghai R."/>
            <person name="Mizuno C.M."/>
            <person name="Picazo A."/>
            <person name="Camacho A."/>
            <person name="Rodriguez-Valera F."/>
        </authorList>
    </citation>
    <scope>NUCLEOTIDE SEQUENCE</scope>
</reference>
<dbReference type="PANTHER" id="PTHR33393">
    <property type="entry name" value="POLYGLUTAMINE SYNTHESIS ACCESSORY PROTEIN RV0574C-RELATED"/>
    <property type="match status" value="1"/>
</dbReference>
<dbReference type="InterPro" id="IPR052169">
    <property type="entry name" value="CW_Biosynth-Accessory"/>
</dbReference>
<dbReference type="SMART" id="SM00854">
    <property type="entry name" value="PGA_cap"/>
    <property type="match status" value="1"/>
</dbReference>